<name>A0A5D0HJL4_9FLAO</name>
<dbReference type="Proteomes" id="UP000323930">
    <property type="component" value="Unassembled WGS sequence"/>
</dbReference>
<dbReference type="InterPro" id="IPR003329">
    <property type="entry name" value="Cytidylyl_trans"/>
</dbReference>
<dbReference type="PANTHER" id="PTHR21485">
    <property type="entry name" value="HAD SUPERFAMILY MEMBERS CMAS AND KDSC"/>
    <property type="match status" value="1"/>
</dbReference>
<dbReference type="PANTHER" id="PTHR21485:SF3">
    <property type="entry name" value="N-ACYLNEURAMINATE CYTIDYLYLTRANSFERASE"/>
    <property type="match status" value="1"/>
</dbReference>
<comment type="caution">
    <text evidence="1">The sequence shown here is derived from an EMBL/GenBank/DDBJ whole genome shotgun (WGS) entry which is preliminary data.</text>
</comment>
<dbReference type="OrthoDB" id="9805604at2"/>
<dbReference type="RefSeq" id="WP_148544410.1">
    <property type="nucleotide sequence ID" value="NZ_VSDQ01000718.1"/>
</dbReference>
<accession>A0A5D0HJL4</accession>
<dbReference type="SUPFAM" id="SSF53448">
    <property type="entry name" value="Nucleotide-diphospho-sugar transferases"/>
    <property type="match status" value="1"/>
</dbReference>
<dbReference type="Gene3D" id="3.90.550.10">
    <property type="entry name" value="Spore Coat Polysaccharide Biosynthesis Protein SpsA, Chain A"/>
    <property type="match status" value="1"/>
</dbReference>
<evidence type="ECO:0000313" key="1">
    <source>
        <dbReference type="EMBL" id="TYA71425.1"/>
    </source>
</evidence>
<dbReference type="InterPro" id="IPR029044">
    <property type="entry name" value="Nucleotide-diphossugar_trans"/>
</dbReference>
<keyword evidence="2" id="KW-1185">Reference proteome</keyword>
<dbReference type="EMBL" id="VSDQ01000718">
    <property type="protein sequence ID" value="TYA71425.1"/>
    <property type="molecule type" value="Genomic_DNA"/>
</dbReference>
<dbReference type="CDD" id="cd02513">
    <property type="entry name" value="CMP-NeuAc_Synthase"/>
    <property type="match status" value="1"/>
</dbReference>
<dbReference type="GO" id="GO:0008781">
    <property type="term" value="F:N-acylneuraminate cytidylyltransferase activity"/>
    <property type="evidence" value="ECO:0007669"/>
    <property type="project" value="TreeGrafter"/>
</dbReference>
<evidence type="ECO:0000313" key="2">
    <source>
        <dbReference type="Proteomes" id="UP000323930"/>
    </source>
</evidence>
<organism evidence="1 2">
    <name type="scientific">Seonamhaeicola marinus</name>
    <dbReference type="NCBI Taxonomy" id="1912246"/>
    <lineage>
        <taxon>Bacteria</taxon>
        <taxon>Pseudomonadati</taxon>
        <taxon>Bacteroidota</taxon>
        <taxon>Flavobacteriia</taxon>
        <taxon>Flavobacteriales</taxon>
        <taxon>Flavobacteriaceae</taxon>
    </lineage>
</organism>
<dbReference type="Pfam" id="PF02348">
    <property type="entry name" value="CTP_transf_3"/>
    <property type="match status" value="1"/>
</dbReference>
<proteinExistence type="predicted"/>
<dbReference type="InterPro" id="IPR050793">
    <property type="entry name" value="CMP-NeuNAc_synthase"/>
</dbReference>
<gene>
    <name evidence="1" type="ORF">FUA24_17730</name>
</gene>
<keyword evidence="1" id="KW-0808">Transferase</keyword>
<sequence>MRILGLIPARGGSKSVPGKNIKKLNGKPLLQYTVEAAKNSKKLDHLILSSDDSNIINIAKELKVDVPFVRPRHLAEDTSPTLGVIQHALKFYKGIGNNFDAVCLLQVTSPFKTGKFIDDAIDKFENSGCDALVSVQNVPAEYNPHWVFKENQRGQLELVTGEKTIISRRQDLPNMYHRDGLIYITKAEVLLEKNSLYGNNLAYVKSPYNSTINIDTIEDWKKAEAFLSSEEYNNLLNL</sequence>
<protein>
    <submittedName>
        <fullName evidence="1">Acylneuraminate cytidylyltransferase family protein</fullName>
    </submittedName>
</protein>
<keyword evidence="1" id="KW-0548">Nucleotidyltransferase</keyword>
<dbReference type="AlphaFoldDB" id="A0A5D0HJL4"/>
<reference evidence="1 2" key="1">
    <citation type="submission" date="2019-08" db="EMBL/GenBank/DDBJ databases">
        <title>Seonamhaeicola sediminis sp. nov., isolated from marine sediment.</title>
        <authorList>
            <person name="Cao W.R."/>
        </authorList>
    </citation>
    <scope>NUCLEOTIDE SEQUENCE [LARGE SCALE GENOMIC DNA]</scope>
    <source>
        <strain evidence="1 2">B011</strain>
    </source>
</reference>